<sequence length="77" mass="7834">MDFKKLVGQAKDFAGKNEEKIESAIDKAAKLADQKTGGKHHDKIVGGAAKLKDAVDQTPDAPAAKGDGAAKSDGGTA</sequence>
<dbReference type="InterPro" id="IPR028037">
    <property type="entry name" value="Antitoxin_Rv0909/MT0933"/>
</dbReference>
<gene>
    <name evidence="2" type="ORF">PAI11_24360</name>
</gene>
<dbReference type="Pfam" id="PF14013">
    <property type="entry name" value="MT0933_antitox"/>
    <property type="match status" value="1"/>
</dbReference>
<evidence type="ECO:0008006" key="4">
    <source>
        <dbReference type="Google" id="ProtNLM"/>
    </source>
</evidence>
<dbReference type="AlphaFoldDB" id="H0E6I6"/>
<dbReference type="OrthoDB" id="3579262at2"/>
<reference evidence="2 3" key="1">
    <citation type="journal article" date="2013" name="Biodegradation">
        <title>Quantitative proteomic analysis of ibuprofen-degrading Patulibacter sp. strain I11.</title>
        <authorList>
            <person name="Almeida B."/>
            <person name="Kjeldal H."/>
            <person name="Lolas I."/>
            <person name="Knudsen A.D."/>
            <person name="Carvalho G."/>
            <person name="Nielsen K.L."/>
            <person name="Barreto Crespo M.T."/>
            <person name="Stensballe A."/>
            <person name="Nielsen J.L."/>
        </authorList>
    </citation>
    <scope>NUCLEOTIDE SEQUENCE [LARGE SCALE GENOMIC DNA]</scope>
    <source>
        <strain evidence="2 3">I11</strain>
    </source>
</reference>
<evidence type="ECO:0000313" key="2">
    <source>
        <dbReference type="EMBL" id="EHN10727.1"/>
    </source>
</evidence>
<feature type="compositionally biased region" description="Low complexity" evidence="1">
    <location>
        <begin position="58"/>
        <end position="77"/>
    </location>
</feature>
<feature type="region of interest" description="Disordered" evidence="1">
    <location>
        <begin position="49"/>
        <end position="77"/>
    </location>
</feature>
<comment type="caution">
    <text evidence="2">The sequence shown here is derived from an EMBL/GenBank/DDBJ whole genome shotgun (WGS) entry which is preliminary data.</text>
</comment>
<proteinExistence type="predicted"/>
<dbReference type="EMBL" id="AGUD01000204">
    <property type="protein sequence ID" value="EHN10727.1"/>
    <property type="molecule type" value="Genomic_DNA"/>
</dbReference>
<evidence type="ECO:0000313" key="3">
    <source>
        <dbReference type="Proteomes" id="UP000005143"/>
    </source>
</evidence>
<keyword evidence="3" id="KW-1185">Reference proteome</keyword>
<organism evidence="2 3">
    <name type="scientific">Patulibacter medicamentivorans</name>
    <dbReference type="NCBI Taxonomy" id="1097667"/>
    <lineage>
        <taxon>Bacteria</taxon>
        <taxon>Bacillati</taxon>
        <taxon>Actinomycetota</taxon>
        <taxon>Thermoleophilia</taxon>
        <taxon>Solirubrobacterales</taxon>
        <taxon>Patulibacteraceae</taxon>
        <taxon>Patulibacter</taxon>
    </lineage>
</organism>
<name>H0E6I6_9ACTN</name>
<evidence type="ECO:0000256" key="1">
    <source>
        <dbReference type="SAM" id="MobiDB-lite"/>
    </source>
</evidence>
<accession>H0E6I6</accession>
<dbReference type="Proteomes" id="UP000005143">
    <property type="component" value="Unassembled WGS sequence"/>
</dbReference>
<protein>
    <recommendedName>
        <fullName evidence="4">MT0933-like antitoxin protein</fullName>
    </recommendedName>
</protein>